<evidence type="ECO:0000313" key="7">
    <source>
        <dbReference type="Proteomes" id="UP000594260"/>
    </source>
</evidence>
<reference evidence="6" key="1">
    <citation type="submission" date="2021-01" db="UniProtKB">
        <authorList>
            <consortium name="EnsemblMetazoa"/>
        </authorList>
    </citation>
    <scope>IDENTIFICATION</scope>
</reference>
<dbReference type="KEGG" id="vde:111243681"/>
<evidence type="ECO:0000256" key="1">
    <source>
        <dbReference type="ARBA" id="ARBA00008999"/>
    </source>
</evidence>
<dbReference type="GO" id="GO:1990481">
    <property type="term" value="P:mRNA pseudouridine synthesis"/>
    <property type="evidence" value="ECO:0007669"/>
    <property type="project" value="TreeGrafter"/>
</dbReference>
<accession>A0A7M7J119</accession>
<dbReference type="Gene3D" id="3.30.2350.10">
    <property type="entry name" value="Pseudouridine synthase"/>
    <property type="match status" value="1"/>
</dbReference>
<dbReference type="PANTHER" id="PTHR13767">
    <property type="entry name" value="TRNA-PSEUDOURIDINE SYNTHASE"/>
    <property type="match status" value="1"/>
</dbReference>
<sequence length="276" mass="31563">MTTAKLSGAKLAKILKGVRALVPYYKEIGEDSKDAFRHIERKFDHEFQTTITSSGIKCVSGPPLEKFASGVMAIMIGRHYDKLQWIRYGERRYDLTVKLGEERLPAISEGVLLSTKDYSHVTKEAILKQLEKYKGLIEQRKPTCNDCLVGQSISEMPKDVHKCTLYAICYSITLKNFNPPLIDLDVLCGAKFHLRTFTEDFGRALGTEAHIAKLHRRVHGPFQDEDAIHSYAVSWKQFREIDALHKKAVYEYTRKMQAMHGQLLSTLNVKAPYRQK</sequence>
<dbReference type="OrthoDB" id="9995526at2759"/>
<dbReference type="OMA" id="THMELTQ"/>
<dbReference type="EnsemblMetazoa" id="XM_022789600">
    <property type="protein sequence ID" value="XP_022645335"/>
    <property type="gene ID" value="LOC111243681"/>
</dbReference>
<keyword evidence="4" id="KW-0413">Isomerase</keyword>
<dbReference type="EC" id="5.4.99.25" evidence="2"/>
<dbReference type="Proteomes" id="UP000594260">
    <property type="component" value="Unplaced"/>
</dbReference>
<evidence type="ECO:0000256" key="2">
    <source>
        <dbReference type="ARBA" id="ARBA00012787"/>
    </source>
</evidence>
<dbReference type="InterPro" id="IPR020103">
    <property type="entry name" value="PsdUridine_synth_cat_dom_sf"/>
</dbReference>
<keyword evidence="7" id="KW-1185">Reference proteome</keyword>
<dbReference type="SUPFAM" id="SSF55120">
    <property type="entry name" value="Pseudouridine synthase"/>
    <property type="match status" value="1"/>
</dbReference>
<dbReference type="PANTHER" id="PTHR13767:SF2">
    <property type="entry name" value="PSEUDOURIDYLATE SYNTHASE TRUB1"/>
    <property type="match status" value="1"/>
</dbReference>
<name>A0A7M7J119_VARDE</name>
<evidence type="ECO:0000256" key="4">
    <source>
        <dbReference type="ARBA" id="ARBA00023235"/>
    </source>
</evidence>
<keyword evidence="3" id="KW-0819">tRNA processing</keyword>
<feature type="domain" description="Pseudouridine synthase II N-terminal" evidence="5">
    <location>
        <begin position="64"/>
        <end position="189"/>
    </location>
</feature>
<dbReference type="GO" id="GO:0003723">
    <property type="term" value="F:RNA binding"/>
    <property type="evidence" value="ECO:0007669"/>
    <property type="project" value="InterPro"/>
</dbReference>
<dbReference type="AlphaFoldDB" id="A0A7M7J119"/>
<proteinExistence type="inferred from homology"/>
<dbReference type="GO" id="GO:0005634">
    <property type="term" value="C:nucleus"/>
    <property type="evidence" value="ECO:0007669"/>
    <property type="project" value="TreeGrafter"/>
</dbReference>
<comment type="similarity">
    <text evidence="1">Belongs to the pseudouridine synthase TruB family.</text>
</comment>
<organism evidence="6 7">
    <name type="scientific">Varroa destructor</name>
    <name type="common">Honeybee mite</name>
    <dbReference type="NCBI Taxonomy" id="109461"/>
    <lineage>
        <taxon>Eukaryota</taxon>
        <taxon>Metazoa</taxon>
        <taxon>Ecdysozoa</taxon>
        <taxon>Arthropoda</taxon>
        <taxon>Chelicerata</taxon>
        <taxon>Arachnida</taxon>
        <taxon>Acari</taxon>
        <taxon>Parasitiformes</taxon>
        <taxon>Mesostigmata</taxon>
        <taxon>Gamasina</taxon>
        <taxon>Dermanyssoidea</taxon>
        <taxon>Varroidae</taxon>
        <taxon>Varroa</taxon>
    </lineage>
</organism>
<evidence type="ECO:0000313" key="6">
    <source>
        <dbReference type="EnsemblMetazoa" id="XP_022645335"/>
    </source>
</evidence>
<dbReference type="InterPro" id="IPR014780">
    <property type="entry name" value="tRNA_psdUridine_synth_TruB"/>
</dbReference>
<dbReference type="InterPro" id="IPR002501">
    <property type="entry name" value="PsdUridine_synth_N"/>
</dbReference>
<evidence type="ECO:0000256" key="3">
    <source>
        <dbReference type="ARBA" id="ARBA00022694"/>
    </source>
</evidence>
<protein>
    <recommendedName>
        <fullName evidence="2">tRNA pseudouridine(55) synthase</fullName>
        <ecNumber evidence="2">5.4.99.25</ecNumber>
    </recommendedName>
</protein>
<dbReference type="GO" id="GO:0160148">
    <property type="term" value="F:tRNA pseudouridine(55) synthase activity"/>
    <property type="evidence" value="ECO:0007669"/>
    <property type="project" value="UniProtKB-EC"/>
</dbReference>
<evidence type="ECO:0000259" key="5">
    <source>
        <dbReference type="Pfam" id="PF01509"/>
    </source>
</evidence>
<dbReference type="RefSeq" id="XP_022645335.1">
    <property type="nucleotide sequence ID" value="XM_022789600.1"/>
</dbReference>
<dbReference type="GeneID" id="111243681"/>
<dbReference type="InParanoid" id="A0A7M7J119"/>
<dbReference type="GO" id="GO:0006400">
    <property type="term" value="P:tRNA modification"/>
    <property type="evidence" value="ECO:0007669"/>
    <property type="project" value="TreeGrafter"/>
</dbReference>
<dbReference type="Pfam" id="PF01509">
    <property type="entry name" value="TruB_N"/>
    <property type="match status" value="1"/>
</dbReference>